<evidence type="ECO:0000256" key="2">
    <source>
        <dbReference type="ARBA" id="ARBA00022525"/>
    </source>
</evidence>
<dbReference type="CDD" id="cd00054">
    <property type="entry name" value="EGF_CA"/>
    <property type="match status" value="1"/>
</dbReference>
<protein>
    <submittedName>
        <fullName evidence="13">Uncharacterized protein</fullName>
    </submittedName>
</protein>
<dbReference type="SMART" id="SM00181">
    <property type="entry name" value="EGF"/>
    <property type="match status" value="4"/>
</dbReference>
<dbReference type="GO" id="GO:0005576">
    <property type="term" value="C:extracellular region"/>
    <property type="evidence" value="ECO:0007669"/>
    <property type="project" value="UniProtKB-SubCell"/>
</dbReference>
<proteinExistence type="predicted"/>
<evidence type="ECO:0000256" key="8">
    <source>
        <dbReference type="PROSITE-ProRule" id="PRU00076"/>
    </source>
</evidence>
<dbReference type="InterPro" id="IPR001881">
    <property type="entry name" value="EGF-like_Ca-bd_dom"/>
</dbReference>
<dbReference type="InterPro" id="IPR009030">
    <property type="entry name" value="Growth_fac_rcpt_cys_sf"/>
</dbReference>
<reference evidence="13" key="1">
    <citation type="submission" date="2022-11" db="UniProtKB">
        <authorList>
            <consortium name="WormBaseParasite"/>
        </authorList>
    </citation>
    <scope>IDENTIFICATION</scope>
</reference>
<comment type="caution">
    <text evidence="8">Lacks conserved residue(s) required for the propagation of feature annotation.</text>
</comment>
<keyword evidence="2" id="KW-0964">Secreted</keyword>
<dbReference type="PROSITE" id="PS00022">
    <property type="entry name" value="EGF_1"/>
    <property type="match status" value="1"/>
</dbReference>
<evidence type="ECO:0000256" key="3">
    <source>
        <dbReference type="ARBA" id="ARBA00022536"/>
    </source>
</evidence>
<dbReference type="FunFam" id="2.10.25.10:FF:000005">
    <property type="entry name" value="Fibrillin 2"/>
    <property type="match status" value="1"/>
</dbReference>
<dbReference type="InterPro" id="IPR052080">
    <property type="entry name" value="vWF_C/EGF_Fibrillin"/>
</dbReference>
<dbReference type="AlphaFoldDB" id="A0A914W1B2"/>
<dbReference type="InterPro" id="IPR026823">
    <property type="entry name" value="cEGF"/>
</dbReference>
<evidence type="ECO:0000256" key="1">
    <source>
        <dbReference type="ARBA" id="ARBA00004613"/>
    </source>
</evidence>
<feature type="domain" description="EGF-like" evidence="10">
    <location>
        <begin position="208"/>
        <end position="248"/>
    </location>
</feature>
<dbReference type="PROSITE" id="PS01187">
    <property type="entry name" value="EGF_CA"/>
    <property type="match status" value="2"/>
</dbReference>
<dbReference type="Proteomes" id="UP000887566">
    <property type="component" value="Unplaced"/>
</dbReference>
<dbReference type="Gene3D" id="2.10.25.10">
    <property type="entry name" value="Laminin"/>
    <property type="match status" value="4"/>
</dbReference>
<keyword evidence="6 8" id="KW-1015">Disulfide bond</keyword>
<dbReference type="InterPro" id="IPR011489">
    <property type="entry name" value="EMI_domain"/>
</dbReference>
<feature type="transmembrane region" description="Helical" evidence="9">
    <location>
        <begin position="12"/>
        <end position="33"/>
    </location>
</feature>
<comment type="subcellular location">
    <subcellularLocation>
        <location evidence="1">Secreted</location>
    </subcellularLocation>
</comment>
<dbReference type="InterPro" id="IPR000742">
    <property type="entry name" value="EGF"/>
</dbReference>
<evidence type="ECO:0000256" key="5">
    <source>
        <dbReference type="ARBA" id="ARBA00022737"/>
    </source>
</evidence>
<accession>A0A914W1B2</accession>
<dbReference type="SMART" id="SM00179">
    <property type="entry name" value="EGF_CA"/>
    <property type="match status" value="3"/>
</dbReference>
<dbReference type="PROSITE" id="PS51041">
    <property type="entry name" value="EMI"/>
    <property type="match status" value="1"/>
</dbReference>
<keyword evidence="9" id="KW-0812">Transmembrane</keyword>
<organism evidence="12 13">
    <name type="scientific">Plectus sambesii</name>
    <dbReference type="NCBI Taxonomy" id="2011161"/>
    <lineage>
        <taxon>Eukaryota</taxon>
        <taxon>Metazoa</taxon>
        <taxon>Ecdysozoa</taxon>
        <taxon>Nematoda</taxon>
        <taxon>Chromadorea</taxon>
        <taxon>Plectida</taxon>
        <taxon>Plectina</taxon>
        <taxon>Plectoidea</taxon>
        <taxon>Plectidae</taxon>
        <taxon>Plectus</taxon>
    </lineage>
</organism>
<evidence type="ECO:0000256" key="6">
    <source>
        <dbReference type="ARBA" id="ARBA00023157"/>
    </source>
</evidence>
<dbReference type="GO" id="GO:0005509">
    <property type="term" value="F:calcium ion binding"/>
    <property type="evidence" value="ECO:0007669"/>
    <property type="project" value="InterPro"/>
</dbReference>
<name>A0A914W1B2_9BILA</name>
<keyword evidence="7" id="KW-0325">Glycoprotein</keyword>
<dbReference type="PANTHER" id="PTHR47333:SF4">
    <property type="entry name" value="EGF-LIKE DOMAIN-CONTAINING PROTEIN"/>
    <property type="match status" value="1"/>
</dbReference>
<evidence type="ECO:0000259" key="11">
    <source>
        <dbReference type="PROSITE" id="PS51041"/>
    </source>
</evidence>
<feature type="disulfide bond" evidence="8">
    <location>
        <begin position="155"/>
        <end position="164"/>
    </location>
</feature>
<keyword evidence="4" id="KW-0732">Signal</keyword>
<evidence type="ECO:0000313" key="12">
    <source>
        <dbReference type="Proteomes" id="UP000887566"/>
    </source>
</evidence>
<sequence>MSASCGRPRFFPVLFPLLMLIIVQLVLVAVAPVGGSLVDVELQELRIGQKNVCPNEEVEIVTIKEPCVQAYTKYVRTRKPNCGGRLRSCTVREPKTVYYRTYKEVNRTRRHVTSQCCHGWIHVPGEQGCQRPNCTTDLCYNGGSCSTSSDQLCDCVEGFQGSRCQYDINECLVANGGCHHDCCNTIGTFYCRCWPGYELDTDGRRCTDVNECRRENGGCEYRCVNSDGGFRCECPPDKQLHSDGRRCVDSNSCDADNGGCAHLCEELNGRFYRCKCRPGYLLADDKRSCQRMLFISFSSPAHPSRPSFAVTPAIALTNHGPPVGRRRVNCYCCRTPLGRIMQMNNE</sequence>
<dbReference type="Pfam" id="PF14670">
    <property type="entry name" value="FXa_inhibition"/>
    <property type="match status" value="2"/>
</dbReference>
<evidence type="ECO:0000256" key="9">
    <source>
        <dbReference type="SAM" id="Phobius"/>
    </source>
</evidence>
<evidence type="ECO:0000259" key="10">
    <source>
        <dbReference type="PROSITE" id="PS50026"/>
    </source>
</evidence>
<dbReference type="PROSITE" id="PS00010">
    <property type="entry name" value="ASX_HYDROXYL"/>
    <property type="match status" value="1"/>
</dbReference>
<evidence type="ECO:0000256" key="7">
    <source>
        <dbReference type="ARBA" id="ARBA00023180"/>
    </source>
</evidence>
<dbReference type="InterPro" id="IPR000152">
    <property type="entry name" value="EGF-type_Asp/Asn_hydroxyl_site"/>
</dbReference>
<keyword evidence="12" id="KW-1185">Reference proteome</keyword>
<evidence type="ECO:0000256" key="4">
    <source>
        <dbReference type="ARBA" id="ARBA00022729"/>
    </source>
</evidence>
<evidence type="ECO:0000313" key="13">
    <source>
        <dbReference type="WBParaSite" id="PSAMB.scaffold3001size20098.g19923.t1"/>
    </source>
</evidence>
<feature type="domain" description="EMI" evidence="11">
    <location>
        <begin position="49"/>
        <end position="131"/>
    </location>
</feature>
<dbReference type="PANTHER" id="PTHR47333">
    <property type="entry name" value="VON WILLEBRAND FACTOR C AND EGF DOMAIN-CONTAINING PROTEIN"/>
    <property type="match status" value="1"/>
</dbReference>
<dbReference type="Pfam" id="PF12662">
    <property type="entry name" value="cEGF"/>
    <property type="match status" value="1"/>
</dbReference>
<dbReference type="SUPFAM" id="SSF57184">
    <property type="entry name" value="Growth factor receptor domain"/>
    <property type="match status" value="1"/>
</dbReference>
<dbReference type="PROSITE" id="PS01186">
    <property type="entry name" value="EGF_2"/>
    <property type="match status" value="3"/>
</dbReference>
<dbReference type="PROSITE" id="PS50026">
    <property type="entry name" value="EGF_3"/>
    <property type="match status" value="2"/>
</dbReference>
<dbReference type="Pfam" id="PF07546">
    <property type="entry name" value="EMI"/>
    <property type="match status" value="1"/>
</dbReference>
<feature type="domain" description="EGF-like" evidence="10">
    <location>
        <begin position="130"/>
        <end position="165"/>
    </location>
</feature>
<dbReference type="FunFam" id="2.10.25.10:FF:000240">
    <property type="entry name" value="Vitamin K-dependent protein S"/>
    <property type="match status" value="1"/>
</dbReference>
<dbReference type="InterPro" id="IPR018097">
    <property type="entry name" value="EGF_Ca-bd_CS"/>
</dbReference>
<dbReference type="SUPFAM" id="SSF57196">
    <property type="entry name" value="EGF/Laminin"/>
    <property type="match status" value="1"/>
</dbReference>
<dbReference type="WBParaSite" id="PSAMB.scaffold3001size20098.g19923.t1">
    <property type="protein sequence ID" value="PSAMB.scaffold3001size20098.g19923.t1"/>
    <property type="gene ID" value="PSAMB.scaffold3001size20098.g19923"/>
</dbReference>
<keyword evidence="9" id="KW-0472">Membrane</keyword>
<keyword evidence="9" id="KW-1133">Transmembrane helix</keyword>
<keyword evidence="3 8" id="KW-0245">EGF-like domain</keyword>
<keyword evidence="5" id="KW-0677">Repeat</keyword>